<dbReference type="PANTHER" id="PTHR43833:SF5">
    <property type="entry name" value="TRK SYSTEM POTASSIUM UPTAKE PROTEIN TRKA"/>
    <property type="match status" value="1"/>
</dbReference>
<dbReference type="Pfam" id="PF02080">
    <property type="entry name" value="TrkA_C"/>
    <property type="match status" value="1"/>
</dbReference>
<dbReference type="InterPro" id="IPR003148">
    <property type="entry name" value="RCK_N"/>
</dbReference>
<keyword evidence="16" id="KW-1185">Reference proteome</keyword>
<dbReference type="RefSeq" id="WP_019344633.1">
    <property type="nucleotide sequence ID" value="NZ_AGSZ01000175.1"/>
</dbReference>
<keyword evidence="2" id="KW-0813">Transport</keyword>
<dbReference type="GeneID" id="44297636"/>
<dbReference type="InterPro" id="IPR036721">
    <property type="entry name" value="RCK_C_sf"/>
</dbReference>
<evidence type="ECO:0000313" key="12">
    <source>
        <dbReference type="EMBL" id="ORV25052.1"/>
    </source>
</evidence>
<dbReference type="PRINTS" id="PR00335">
    <property type="entry name" value="KUPTAKETRKA"/>
</dbReference>
<dbReference type="InterPro" id="IPR006036">
    <property type="entry name" value="K_uptake_TrkA"/>
</dbReference>
<evidence type="ECO:0000313" key="13">
    <source>
        <dbReference type="Proteomes" id="UP000037594"/>
    </source>
</evidence>
<evidence type="ECO:0000313" key="14">
    <source>
        <dbReference type="Proteomes" id="UP000093779"/>
    </source>
</evidence>
<dbReference type="Proteomes" id="UP000182227">
    <property type="component" value="Unassembled WGS sequence"/>
</dbReference>
<feature type="domain" description="RCK C-terminal" evidence="8">
    <location>
        <begin position="137"/>
        <end position="218"/>
    </location>
</feature>
<dbReference type="SUPFAM" id="SSF51735">
    <property type="entry name" value="NAD(P)-binding Rossmann-fold domains"/>
    <property type="match status" value="1"/>
</dbReference>
<evidence type="ECO:0000313" key="10">
    <source>
        <dbReference type="EMBL" id="KMV16132.1"/>
    </source>
</evidence>
<reference evidence="12 16" key="3">
    <citation type="submission" date="2016-01" db="EMBL/GenBank/DDBJ databases">
        <title>The new phylogeny of the genus Mycobacterium.</title>
        <authorList>
            <person name="Tarcisio F."/>
            <person name="Conor M."/>
            <person name="Antonella G."/>
            <person name="Elisabetta G."/>
            <person name="Giulia F.S."/>
            <person name="Sara T."/>
            <person name="Anna F."/>
            <person name="Clotilde B."/>
            <person name="Roberto B."/>
            <person name="Veronica D.S."/>
            <person name="Fabio R."/>
            <person name="Monica P."/>
            <person name="Olivier J."/>
            <person name="Enrico T."/>
            <person name="Nicola S."/>
        </authorList>
    </citation>
    <scope>NUCLEOTIDE SEQUENCE [LARGE SCALE GENOMIC DNA]</scope>
    <source>
        <strain evidence="12 16">CCUG 50187</strain>
    </source>
</reference>
<evidence type="ECO:0000259" key="8">
    <source>
        <dbReference type="PROSITE" id="PS51202"/>
    </source>
</evidence>
<gene>
    <name evidence="11" type="ORF">A5726_04170</name>
    <name evidence="10" type="ORF">ACT17_21565</name>
    <name evidence="12" type="ORF">AWB98_19375</name>
    <name evidence="9" type="ORF">BN970_05262</name>
</gene>
<dbReference type="EMBL" id="LFOD01000023">
    <property type="protein sequence ID" value="KMV16132.1"/>
    <property type="molecule type" value="Genomic_DNA"/>
</dbReference>
<dbReference type="Gene3D" id="3.40.50.720">
    <property type="entry name" value="NAD(P)-binding Rossmann-like Domain"/>
    <property type="match status" value="1"/>
</dbReference>
<evidence type="ECO:0000313" key="9">
    <source>
        <dbReference type="EMBL" id="CQD22330.1"/>
    </source>
</evidence>
<dbReference type="PANTHER" id="PTHR43833">
    <property type="entry name" value="POTASSIUM CHANNEL PROTEIN 2-RELATED-RELATED"/>
    <property type="match status" value="1"/>
</dbReference>
<evidence type="ECO:0000256" key="4">
    <source>
        <dbReference type="ARBA" id="ARBA00022958"/>
    </source>
</evidence>
<dbReference type="PROSITE" id="PS51201">
    <property type="entry name" value="RCK_N"/>
    <property type="match status" value="1"/>
</dbReference>
<dbReference type="Proteomes" id="UP000193811">
    <property type="component" value="Unassembled WGS sequence"/>
</dbReference>
<dbReference type="InterPro" id="IPR050721">
    <property type="entry name" value="Trk_Ktr_HKT_K-transport"/>
</dbReference>
<reference evidence="11 14" key="4">
    <citation type="submission" date="2016-06" db="EMBL/GenBank/DDBJ databases">
        <authorList>
            <person name="Kjaerup R.B."/>
            <person name="Dalgaard T.S."/>
            <person name="Juul-Madsen H.R."/>
        </authorList>
    </citation>
    <scope>NUCLEOTIDE SEQUENCE [LARGE SCALE GENOMIC DNA]</scope>
    <source>
        <strain evidence="11 14">ACS1953</strain>
    </source>
</reference>
<dbReference type="EMBL" id="LZHX01000015">
    <property type="protein sequence ID" value="OBF27284.1"/>
    <property type="molecule type" value="Genomic_DNA"/>
</dbReference>
<accession>A0A0J8U4Z4</accession>
<dbReference type="AlphaFoldDB" id="A0A0J8U4Z4"/>
<protein>
    <recommendedName>
        <fullName evidence="1">Trk system potassium uptake protein TrkA</fullName>
    </recommendedName>
</protein>
<evidence type="ECO:0000313" key="11">
    <source>
        <dbReference type="EMBL" id="OBF27284.1"/>
    </source>
</evidence>
<dbReference type="EMBL" id="LQOP01000019">
    <property type="protein sequence ID" value="ORV25052.1"/>
    <property type="molecule type" value="Genomic_DNA"/>
</dbReference>
<dbReference type="GO" id="GO:0005886">
    <property type="term" value="C:plasma membrane"/>
    <property type="evidence" value="ECO:0007669"/>
    <property type="project" value="InterPro"/>
</dbReference>
<dbReference type="Pfam" id="PF02254">
    <property type="entry name" value="TrkA_N"/>
    <property type="match status" value="1"/>
</dbReference>
<dbReference type="SUPFAM" id="SSF116726">
    <property type="entry name" value="TrkA C-terminal domain-like"/>
    <property type="match status" value="1"/>
</dbReference>
<keyword evidence="4" id="KW-0630">Potassium</keyword>
<dbReference type="InterPro" id="IPR006037">
    <property type="entry name" value="RCK_C"/>
</dbReference>
<dbReference type="PATRIC" id="fig|451644.5.peg.4457"/>
<evidence type="ECO:0000256" key="1">
    <source>
        <dbReference type="ARBA" id="ARBA00017378"/>
    </source>
</evidence>
<name>A0A0J8U4Z4_9MYCO</name>
<evidence type="ECO:0000313" key="16">
    <source>
        <dbReference type="Proteomes" id="UP000193811"/>
    </source>
</evidence>
<reference evidence="9 15" key="1">
    <citation type="submission" date="2015-03" db="EMBL/GenBank/DDBJ databases">
        <authorList>
            <person name="Murphy D."/>
        </authorList>
    </citation>
    <scope>NUCLEOTIDE SEQUENCE [LARGE SCALE GENOMIC DNA]</scope>
    <source>
        <strain evidence="9 15">D16</strain>
    </source>
</reference>
<dbReference type="GO" id="GO:0015079">
    <property type="term" value="F:potassium ion transmembrane transporter activity"/>
    <property type="evidence" value="ECO:0007669"/>
    <property type="project" value="InterPro"/>
</dbReference>
<keyword evidence="5" id="KW-0520">NAD</keyword>
<reference evidence="10 13" key="2">
    <citation type="submission" date="2015-06" db="EMBL/GenBank/DDBJ databases">
        <title>Genome sequence of Mycobacterium conceptionense strain MLE.</title>
        <authorList>
            <person name="Greninger A.L."/>
            <person name="Cunningham G."/>
            <person name="Chiu C.Y."/>
            <person name="Miller S."/>
        </authorList>
    </citation>
    <scope>NUCLEOTIDE SEQUENCE [LARGE SCALE GENOMIC DNA]</scope>
    <source>
        <strain evidence="10 13">MLE</strain>
    </source>
</reference>
<organism evidence="10 13">
    <name type="scientific">Mycolicibacterium conceptionense</name>
    <dbReference type="NCBI Taxonomy" id="451644"/>
    <lineage>
        <taxon>Bacteria</taxon>
        <taxon>Bacillati</taxon>
        <taxon>Actinomycetota</taxon>
        <taxon>Actinomycetes</taxon>
        <taxon>Mycobacteriales</taxon>
        <taxon>Mycobacteriaceae</taxon>
        <taxon>Mycolicibacterium</taxon>
    </lineage>
</organism>
<evidence type="ECO:0000256" key="2">
    <source>
        <dbReference type="ARBA" id="ARBA00022448"/>
    </source>
</evidence>
<dbReference type="Proteomes" id="UP000037594">
    <property type="component" value="Unassembled WGS sequence"/>
</dbReference>
<dbReference type="Proteomes" id="UP000093779">
    <property type="component" value="Unassembled WGS sequence"/>
</dbReference>
<evidence type="ECO:0000313" key="15">
    <source>
        <dbReference type="Proteomes" id="UP000182227"/>
    </source>
</evidence>
<dbReference type="Gene3D" id="3.30.70.1450">
    <property type="entry name" value="Regulator of K+ conductance, C-terminal domain"/>
    <property type="match status" value="1"/>
</dbReference>
<feature type="domain" description="RCK N-terminal" evidence="7">
    <location>
        <begin position="1"/>
        <end position="117"/>
    </location>
</feature>
<dbReference type="EMBL" id="CTEF01000005">
    <property type="protein sequence ID" value="CQD22330.1"/>
    <property type="molecule type" value="Genomic_DNA"/>
</dbReference>
<evidence type="ECO:0000256" key="3">
    <source>
        <dbReference type="ARBA" id="ARBA00022538"/>
    </source>
</evidence>
<keyword evidence="6" id="KW-0406">Ion transport</keyword>
<dbReference type="InterPro" id="IPR036291">
    <property type="entry name" value="NAD(P)-bd_dom_sf"/>
</dbReference>
<sequence>MKVAIAGAGAVGRSIARELLDSNHDVTLLERNPDHIDVDAIPAAHWLLGDACEITMLESVKLEEFDVVIAATGDDKVNVVVSLLAKTEFAVPRVVARVNDPRNEWLFDENWGVDVAVSTPRMLASLVEEAVAVGDLVRLMEFRKGQANLVEITLPDDTPWGGRPVKRLDLPRDTALVTILRGSRVIVPESDEPLEGGDELLFVAVTESEDELRELLLRPAPR</sequence>
<evidence type="ECO:0000259" key="7">
    <source>
        <dbReference type="PROSITE" id="PS51201"/>
    </source>
</evidence>
<evidence type="ECO:0000256" key="6">
    <source>
        <dbReference type="ARBA" id="ARBA00023065"/>
    </source>
</evidence>
<dbReference type="OrthoDB" id="9775180at2"/>
<dbReference type="PROSITE" id="PS51202">
    <property type="entry name" value="RCK_C"/>
    <property type="match status" value="1"/>
</dbReference>
<proteinExistence type="predicted"/>
<keyword evidence="3" id="KW-0633">Potassium transport</keyword>
<evidence type="ECO:0000256" key="5">
    <source>
        <dbReference type="ARBA" id="ARBA00023027"/>
    </source>
</evidence>